<accession>B3PK72</accession>
<dbReference type="RefSeq" id="WP_012486397.1">
    <property type="nucleotide sequence ID" value="NC_010995.1"/>
</dbReference>
<organism evidence="1 2">
    <name type="scientific">Cellvibrio japonicus (strain Ueda107)</name>
    <name type="common">Pseudomonas fluorescens subsp. cellulosa</name>
    <dbReference type="NCBI Taxonomy" id="498211"/>
    <lineage>
        <taxon>Bacteria</taxon>
        <taxon>Pseudomonadati</taxon>
        <taxon>Pseudomonadota</taxon>
        <taxon>Gammaproteobacteria</taxon>
        <taxon>Cellvibrionales</taxon>
        <taxon>Cellvibrionaceae</taxon>
        <taxon>Cellvibrio</taxon>
    </lineage>
</organism>
<evidence type="ECO:0000313" key="1">
    <source>
        <dbReference type="EMBL" id="ACE85506.1"/>
    </source>
</evidence>
<dbReference type="GO" id="GO:0004497">
    <property type="term" value="F:monooxygenase activity"/>
    <property type="evidence" value="ECO:0007669"/>
    <property type="project" value="InterPro"/>
</dbReference>
<proteinExistence type="predicted"/>
<protein>
    <submittedName>
        <fullName evidence="1">Tryptophan halogenase</fullName>
    </submittedName>
</protein>
<gene>
    <name evidence="1" type="ordered locus">CJA_0734</name>
</gene>
<dbReference type="eggNOG" id="COG0665">
    <property type="taxonomic scope" value="Bacteria"/>
</dbReference>
<dbReference type="EMBL" id="CP000934">
    <property type="protein sequence ID" value="ACE85506.1"/>
    <property type="molecule type" value="Genomic_DNA"/>
</dbReference>
<dbReference type="InterPro" id="IPR036188">
    <property type="entry name" value="FAD/NAD-bd_sf"/>
</dbReference>
<keyword evidence="2" id="KW-1185">Reference proteome</keyword>
<dbReference type="KEGG" id="cja:CJA_0734"/>
<dbReference type="HOGENOM" id="CLU_2552106_0_0_6"/>
<name>B3PK72_CELJU</name>
<dbReference type="Pfam" id="PF04820">
    <property type="entry name" value="Trp_halogenase"/>
    <property type="match status" value="1"/>
</dbReference>
<reference evidence="1 2" key="1">
    <citation type="journal article" date="2008" name="J. Bacteriol.">
        <title>Insights into plant cell wall degradation from the genome sequence of the soil bacterium Cellvibrio japonicus.</title>
        <authorList>
            <person name="Deboy R.T."/>
            <person name="Mongodin E.F."/>
            <person name="Fouts D.E."/>
            <person name="Tailford L.E."/>
            <person name="Khouri H."/>
            <person name="Emerson J.B."/>
            <person name="Mohamoud Y."/>
            <person name="Watkins K."/>
            <person name="Henrissat B."/>
            <person name="Gilbert H.J."/>
            <person name="Nelson K.E."/>
        </authorList>
    </citation>
    <scope>NUCLEOTIDE SEQUENCE [LARGE SCALE GENOMIC DNA]</scope>
    <source>
        <strain evidence="1 2">Ueda107</strain>
    </source>
</reference>
<dbReference type="OrthoDB" id="7178350at2"/>
<dbReference type="Proteomes" id="UP000001036">
    <property type="component" value="Chromosome"/>
</dbReference>
<dbReference type="Gene3D" id="3.50.50.60">
    <property type="entry name" value="FAD/NAD(P)-binding domain"/>
    <property type="match status" value="1"/>
</dbReference>
<dbReference type="AlphaFoldDB" id="B3PK72"/>
<sequence length="82" mass="9441">MIDAIFKETGKIFREQDDLFHDASWLQVMLGQGIMPDDYHPIANSISDSQLQEMLVNMKKIKENLSATMPSHDQFIENLCKV</sequence>
<dbReference type="STRING" id="498211.CJA_0734"/>
<evidence type="ECO:0000313" key="2">
    <source>
        <dbReference type="Proteomes" id="UP000001036"/>
    </source>
</evidence>
<dbReference type="InterPro" id="IPR006905">
    <property type="entry name" value="Flavin_halogenase"/>
</dbReference>